<dbReference type="Proteomes" id="UP000373449">
    <property type="component" value="Unassembled WGS sequence"/>
</dbReference>
<dbReference type="InterPro" id="IPR002104">
    <property type="entry name" value="Integrase_catalytic"/>
</dbReference>
<gene>
    <name evidence="9" type="primary">xerD_1</name>
    <name evidence="8" type="ORF">CRN84_11580</name>
    <name evidence="9" type="ORF">NCTC12282_03335</name>
</gene>
<dbReference type="SUPFAM" id="SSF56349">
    <property type="entry name" value="DNA breaking-rejoining enzymes"/>
    <property type="match status" value="1"/>
</dbReference>
<evidence type="ECO:0000313" key="9">
    <source>
        <dbReference type="EMBL" id="VFS48706.1"/>
    </source>
</evidence>
<dbReference type="GO" id="GO:0003677">
    <property type="term" value="F:DNA binding"/>
    <property type="evidence" value="ECO:0007669"/>
    <property type="project" value="InterPro"/>
</dbReference>
<dbReference type="GO" id="GO:0006310">
    <property type="term" value="P:DNA recombination"/>
    <property type="evidence" value="ECO:0007669"/>
    <property type="project" value="UniProtKB-KW"/>
</dbReference>
<dbReference type="InterPro" id="IPR011010">
    <property type="entry name" value="DNA_brk_join_enz"/>
</dbReference>
<feature type="domain" description="Tyr recombinase" evidence="7">
    <location>
        <begin position="1"/>
        <end position="183"/>
    </location>
</feature>
<dbReference type="PROSITE" id="PS51898">
    <property type="entry name" value="TYR_RECOMBINASE"/>
    <property type="match status" value="1"/>
</dbReference>
<keyword evidence="3" id="KW-0229">DNA integration</keyword>
<dbReference type="RefSeq" id="WP_029096468.1">
    <property type="nucleotide sequence ID" value="NZ_BRLG01000008.1"/>
</dbReference>
<evidence type="ECO:0000256" key="6">
    <source>
        <dbReference type="ARBA" id="ARBA00023172"/>
    </source>
</evidence>
<evidence type="ECO:0000256" key="5">
    <source>
        <dbReference type="ARBA" id="ARBA00023163"/>
    </source>
</evidence>
<evidence type="ECO:0000256" key="2">
    <source>
        <dbReference type="ARBA" id="ARBA00022558"/>
    </source>
</evidence>
<dbReference type="STRING" id="1111728.GCA_000427805_01748"/>
<dbReference type="Gene3D" id="1.10.443.10">
    <property type="entry name" value="Intergrase catalytic core"/>
    <property type="match status" value="1"/>
</dbReference>
<dbReference type="EMBL" id="PDDX01000001">
    <property type="protein sequence ID" value="PHI29930.1"/>
    <property type="molecule type" value="Genomic_DNA"/>
</dbReference>
<sequence>MQRRYITKHEWELVFKQLPDEPDYYRDRCMLFMTYIHGLRVSELTGLRVSDIDMVSQTLYIARLKNGFSTIHPLLDSEITLLEKWITQRNKKPSNQSNPWLFTSNKGGRISRQWVYSLIRKYGEQANLPVILHPHTLRHACGYSLADQGMDTRLIQDYLGHRNIRHTVHYTASNPKRFNRAWQNMSEPQMVFNTSPDIVLKMD</sequence>
<dbReference type="Proteomes" id="UP000224974">
    <property type="component" value="Unassembled WGS sequence"/>
</dbReference>
<comment type="similarity">
    <text evidence="1">Belongs to the 'phage' integrase family.</text>
</comment>
<reference evidence="10" key="1">
    <citation type="submission" date="2017-09" db="EMBL/GenBank/DDBJ databases">
        <title>FDA dAtabase for Regulatory Grade micrObial Sequences (FDA-ARGOS): Supporting development and validation of Infectious Disease Dx tests.</title>
        <authorList>
            <person name="Minogue T."/>
            <person name="Wolcott M."/>
            <person name="Wasieloski L."/>
            <person name="Aguilar W."/>
            <person name="Moore D."/>
            <person name="Tallon L."/>
            <person name="Sadzewicz L."/>
            <person name="Ott S."/>
            <person name="Zhao X."/>
            <person name="Nagaraj S."/>
            <person name="Vavikolanu K."/>
            <person name="Aluvathingal J."/>
            <person name="Nadendla S."/>
            <person name="Sichtig H."/>
        </authorList>
    </citation>
    <scope>NUCLEOTIDE SEQUENCE [LARGE SCALE GENOMIC DNA]</scope>
    <source>
        <strain evidence="10">FDAARGOS_387</strain>
    </source>
</reference>
<evidence type="ECO:0000256" key="3">
    <source>
        <dbReference type="ARBA" id="ARBA00022908"/>
    </source>
</evidence>
<keyword evidence="5" id="KW-0804">Transcription</keyword>
<dbReference type="PANTHER" id="PTHR30349:SF62">
    <property type="entry name" value="TYPE 1 FIMBRIAE REGULATORY PROTEIN FIMB-RELATED"/>
    <property type="match status" value="1"/>
</dbReference>
<keyword evidence="2" id="KW-1029">Fimbrium biogenesis</keyword>
<protein>
    <submittedName>
        <fullName evidence="8">Integrase</fullName>
    </submittedName>
    <submittedName>
        <fullName evidence="9">Tyrosine recombinase XerD</fullName>
    </submittedName>
</protein>
<keyword evidence="10" id="KW-1185">Reference proteome</keyword>
<dbReference type="AlphaFoldDB" id="A0A2C6C0Q4"/>
<dbReference type="GO" id="GO:0015074">
    <property type="term" value="P:DNA integration"/>
    <property type="evidence" value="ECO:0007669"/>
    <property type="project" value="UniProtKB-KW"/>
</dbReference>
<dbReference type="PANTHER" id="PTHR30349">
    <property type="entry name" value="PHAGE INTEGRASE-RELATED"/>
    <property type="match status" value="1"/>
</dbReference>
<dbReference type="Pfam" id="PF00589">
    <property type="entry name" value="Phage_integrase"/>
    <property type="match status" value="1"/>
</dbReference>
<evidence type="ECO:0000313" key="10">
    <source>
        <dbReference type="Proteomes" id="UP000224974"/>
    </source>
</evidence>
<evidence type="ECO:0000313" key="11">
    <source>
        <dbReference type="Proteomes" id="UP000373449"/>
    </source>
</evidence>
<dbReference type="InterPro" id="IPR013762">
    <property type="entry name" value="Integrase-like_cat_sf"/>
</dbReference>
<dbReference type="OrthoDB" id="9801717at2"/>
<reference evidence="9 11" key="3">
    <citation type="submission" date="2019-03" db="EMBL/GenBank/DDBJ databases">
        <authorList>
            <consortium name="Pathogen Informatics"/>
        </authorList>
    </citation>
    <scope>NUCLEOTIDE SEQUENCE [LARGE SCALE GENOMIC DNA]</scope>
    <source>
        <strain evidence="9 11">NCTC12282</strain>
    </source>
</reference>
<evidence type="ECO:0000256" key="1">
    <source>
        <dbReference type="ARBA" id="ARBA00008857"/>
    </source>
</evidence>
<dbReference type="InterPro" id="IPR050090">
    <property type="entry name" value="Tyrosine_recombinase_XerCD"/>
</dbReference>
<accession>A0A2C6C0Q4</accession>
<keyword evidence="6" id="KW-0233">DNA recombination</keyword>
<evidence type="ECO:0000259" key="7">
    <source>
        <dbReference type="PROSITE" id="PS51898"/>
    </source>
</evidence>
<evidence type="ECO:0000313" key="8">
    <source>
        <dbReference type="EMBL" id="PHI29930.1"/>
    </source>
</evidence>
<dbReference type="EMBL" id="CAADJA010000002">
    <property type="protein sequence ID" value="VFS48706.1"/>
    <property type="molecule type" value="Genomic_DNA"/>
</dbReference>
<proteinExistence type="inferred from homology"/>
<reference evidence="8" key="2">
    <citation type="submission" date="2017-09" db="EMBL/GenBank/DDBJ databases">
        <title>FDA dAtabase for Regulatory Grade micrObial Sequences (FDA-ARGOS): Supporting development and validation of Infectious Disease Dx tests.</title>
        <authorList>
            <person name="Minogue T."/>
            <person name="Wolcott M."/>
            <person name="Wasieloski L."/>
            <person name="Aguilar W."/>
            <person name="Moore D."/>
            <person name="Tallon L.J."/>
            <person name="Sadzewicz L."/>
            <person name="Ott S."/>
            <person name="Zhao X."/>
            <person name="Nagaraj S."/>
            <person name="Vavikolanu K."/>
            <person name="Aluvathingal J."/>
            <person name="Nadendla S."/>
            <person name="Sichtig H."/>
        </authorList>
    </citation>
    <scope>NUCLEOTIDE SEQUENCE</scope>
    <source>
        <strain evidence="8">FDAARGOS_387</strain>
    </source>
</reference>
<evidence type="ECO:0000256" key="4">
    <source>
        <dbReference type="ARBA" id="ARBA00023015"/>
    </source>
</evidence>
<organism evidence="8 10">
    <name type="scientific">Budvicia aquatica</name>
    <dbReference type="NCBI Taxonomy" id="82979"/>
    <lineage>
        <taxon>Bacteria</taxon>
        <taxon>Pseudomonadati</taxon>
        <taxon>Pseudomonadota</taxon>
        <taxon>Gammaproteobacteria</taxon>
        <taxon>Enterobacterales</taxon>
        <taxon>Budviciaceae</taxon>
        <taxon>Budvicia</taxon>
    </lineage>
</organism>
<keyword evidence="4" id="KW-0805">Transcription regulation</keyword>
<name>A0A2C6C0Q4_9GAMM</name>